<organism evidence="8 9">
    <name type="scientific">Haloarchaeobius iranensis</name>
    <dbReference type="NCBI Taxonomy" id="996166"/>
    <lineage>
        <taxon>Archaea</taxon>
        <taxon>Methanobacteriati</taxon>
        <taxon>Methanobacteriota</taxon>
        <taxon>Stenosarchaea group</taxon>
        <taxon>Halobacteria</taxon>
        <taxon>Halobacteriales</taxon>
        <taxon>Halorubellaceae</taxon>
        <taxon>Haloarchaeobius</taxon>
    </lineage>
</organism>
<dbReference type="Proteomes" id="UP000199370">
    <property type="component" value="Unassembled WGS sequence"/>
</dbReference>
<dbReference type="PANTHER" id="PTHR34192">
    <property type="entry name" value="PLASTOCYANIN MAJOR ISOFORM, CHLOROPLASTIC-RELATED"/>
    <property type="match status" value="1"/>
</dbReference>
<dbReference type="OrthoDB" id="4392at2157"/>
<name>A0A1G9WKU1_9EURY</name>
<keyword evidence="5" id="KW-0186">Copper</keyword>
<evidence type="ECO:0000256" key="4">
    <source>
        <dbReference type="ARBA" id="ARBA00022982"/>
    </source>
</evidence>
<protein>
    <submittedName>
        <fullName evidence="8">Plastocyanin</fullName>
    </submittedName>
</protein>
<keyword evidence="6" id="KW-0472">Membrane</keyword>
<keyword evidence="4" id="KW-0249">Electron transport</keyword>
<dbReference type="InterPro" id="IPR008972">
    <property type="entry name" value="Cupredoxin"/>
</dbReference>
<dbReference type="AlphaFoldDB" id="A0A1G9WKU1"/>
<feature type="domain" description="Blue (type 1) copper" evidence="7">
    <location>
        <begin position="43"/>
        <end position="141"/>
    </location>
</feature>
<evidence type="ECO:0000256" key="6">
    <source>
        <dbReference type="ARBA" id="ARBA00023136"/>
    </source>
</evidence>
<evidence type="ECO:0000256" key="3">
    <source>
        <dbReference type="ARBA" id="ARBA00022723"/>
    </source>
</evidence>
<dbReference type="RefSeq" id="WP_089733045.1">
    <property type="nucleotide sequence ID" value="NZ_FNIA01000008.1"/>
</dbReference>
<evidence type="ECO:0000256" key="5">
    <source>
        <dbReference type="ARBA" id="ARBA00023008"/>
    </source>
</evidence>
<dbReference type="Gene3D" id="2.60.40.420">
    <property type="entry name" value="Cupredoxins - blue copper proteins"/>
    <property type="match status" value="1"/>
</dbReference>
<gene>
    <name evidence="8" type="ORF">SAMN05192554_108128</name>
</gene>
<dbReference type="STRING" id="996166.SAMN05192554_108128"/>
<evidence type="ECO:0000256" key="2">
    <source>
        <dbReference type="ARBA" id="ARBA00022448"/>
    </source>
</evidence>
<comment type="subcellular location">
    <subcellularLocation>
        <location evidence="1">Membrane</location>
    </subcellularLocation>
</comment>
<keyword evidence="3" id="KW-0479">Metal-binding</keyword>
<accession>A0A1G9WKU1</accession>
<evidence type="ECO:0000256" key="1">
    <source>
        <dbReference type="ARBA" id="ARBA00004370"/>
    </source>
</evidence>
<dbReference type="CDD" id="cd04220">
    <property type="entry name" value="Halocyanin"/>
    <property type="match status" value="1"/>
</dbReference>
<keyword evidence="2" id="KW-0813">Transport</keyword>
<evidence type="ECO:0000313" key="9">
    <source>
        <dbReference type="Proteomes" id="UP000199370"/>
    </source>
</evidence>
<dbReference type="GO" id="GO:0016020">
    <property type="term" value="C:membrane"/>
    <property type="evidence" value="ECO:0007669"/>
    <property type="project" value="UniProtKB-SubCell"/>
</dbReference>
<keyword evidence="9" id="KW-1185">Reference proteome</keyword>
<dbReference type="Pfam" id="PF00127">
    <property type="entry name" value="Copper-bind"/>
    <property type="match status" value="1"/>
</dbReference>
<dbReference type="GO" id="GO:0005507">
    <property type="term" value="F:copper ion binding"/>
    <property type="evidence" value="ECO:0007669"/>
    <property type="project" value="InterPro"/>
</dbReference>
<dbReference type="PROSITE" id="PS51257">
    <property type="entry name" value="PROKAR_LIPOPROTEIN"/>
    <property type="match status" value="1"/>
</dbReference>
<evidence type="ECO:0000313" key="8">
    <source>
        <dbReference type="EMBL" id="SDM85212.1"/>
    </source>
</evidence>
<reference evidence="8 9" key="1">
    <citation type="submission" date="2016-10" db="EMBL/GenBank/DDBJ databases">
        <authorList>
            <person name="de Groot N.N."/>
        </authorList>
    </citation>
    <scope>NUCLEOTIDE SEQUENCE [LARGE SCALE GENOMIC DNA]</scope>
    <source>
        <strain evidence="9">EB21,IBRC-M 10013,KCTC 4048</strain>
    </source>
</reference>
<proteinExistence type="predicted"/>
<dbReference type="PANTHER" id="PTHR34192:SF10">
    <property type="entry name" value="PLASTOCYANIN MAJOR ISOFORM, CHLOROPLASTIC-RELATED"/>
    <property type="match status" value="1"/>
</dbReference>
<sequence length="143" mass="15101">MDRRTLLASVGTATAVGLSGCLALSSNSRTNCGEACDIGMSANAFRPAEFEVTVGDTVVWKNTSSKAHTVTAYEAAIPEDAAYFASGEFDGEDAARDAWFDSRGGAIPVGETYEHTFEVAGEHNYVCIPHERGGMTGKIVVTE</sequence>
<evidence type="ECO:0000259" key="7">
    <source>
        <dbReference type="Pfam" id="PF00127"/>
    </source>
</evidence>
<dbReference type="InterPro" id="IPR000923">
    <property type="entry name" value="BlueCu_1"/>
</dbReference>
<dbReference type="SUPFAM" id="SSF49503">
    <property type="entry name" value="Cupredoxins"/>
    <property type="match status" value="1"/>
</dbReference>
<dbReference type="EMBL" id="FNIA01000008">
    <property type="protein sequence ID" value="SDM85212.1"/>
    <property type="molecule type" value="Genomic_DNA"/>
</dbReference>
<dbReference type="GO" id="GO:0009055">
    <property type="term" value="F:electron transfer activity"/>
    <property type="evidence" value="ECO:0007669"/>
    <property type="project" value="InterPro"/>
</dbReference>